<dbReference type="Proteomes" id="UP000219356">
    <property type="component" value="Unassembled WGS sequence"/>
</dbReference>
<dbReference type="RefSeq" id="WP_179636789.1">
    <property type="nucleotide sequence ID" value="NZ_OBEK01000001.1"/>
</dbReference>
<name>A0A285N9E6_9BACI</name>
<reference evidence="2" key="1">
    <citation type="submission" date="2017-09" db="EMBL/GenBank/DDBJ databases">
        <authorList>
            <person name="Varghese N."/>
            <person name="Submissions S."/>
        </authorList>
    </citation>
    <scope>NUCLEOTIDE SEQUENCE [LARGE SCALE GENOMIC DNA]</scope>
    <source>
        <strain evidence="2">CGMCC 1.8913</strain>
    </source>
</reference>
<dbReference type="InterPro" id="IPR048062">
    <property type="entry name" value="SE1832-like"/>
</dbReference>
<dbReference type="NCBIfam" id="NF040877">
    <property type="entry name" value="SE1832_fam"/>
    <property type="match status" value="1"/>
</dbReference>
<keyword evidence="2" id="KW-1185">Reference proteome</keyword>
<evidence type="ECO:0000313" key="2">
    <source>
        <dbReference type="Proteomes" id="UP000219356"/>
    </source>
</evidence>
<dbReference type="AlphaFoldDB" id="A0A285N9E6"/>
<gene>
    <name evidence="1" type="ORF">SAMN05421503_0606</name>
</gene>
<proteinExistence type="predicted"/>
<accession>A0A285N9E6</accession>
<protein>
    <submittedName>
        <fullName evidence="1">Uncharacterized protein</fullName>
    </submittedName>
</protein>
<evidence type="ECO:0000313" key="1">
    <source>
        <dbReference type="EMBL" id="SNZ04321.1"/>
    </source>
</evidence>
<organism evidence="1 2">
    <name type="scientific">Terribacillus aidingensis</name>
    <dbReference type="NCBI Taxonomy" id="586416"/>
    <lineage>
        <taxon>Bacteria</taxon>
        <taxon>Bacillati</taxon>
        <taxon>Bacillota</taxon>
        <taxon>Bacilli</taxon>
        <taxon>Bacillales</taxon>
        <taxon>Bacillaceae</taxon>
        <taxon>Terribacillus</taxon>
    </lineage>
</organism>
<dbReference type="STRING" id="586416.GZ22_14975"/>
<dbReference type="EMBL" id="OBEK01000001">
    <property type="protein sequence ID" value="SNZ04321.1"/>
    <property type="molecule type" value="Genomic_DNA"/>
</dbReference>
<sequence length="59" mass="6635">MNKHDLEARLAELKMTYSSVSADADKLSASGAGASHMEKQLEQMEKEIKTLRQQLRSLE</sequence>